<accession>A0A5B7HCZ1</accession>
<reference evidence="1 2" key="1">
    <citation type="submission" date="2019-05" db="EMBL/GenBank/DDBJ databases">
        <title>Another draft genome of Portunus trituberculatus and its Hox gene families provides insights of decapod evolution.</title>
        <authorList>
            <person name="Jeong J.-H."/>
            <person name="Song I."/>
            <person name="Kim S."/>
            <person name="Choi T."/>
            <person name="Kim D."/>
            <person name="Ryu S."/>
            <person name="Kim W."/>
        </authorList>
    </citation>
    <scope>NUCLEOTIDE SEQUENCE [LARGE SCALE GENOMIC DNA]</scope>
    <source>
        <tissue evidence="1">Muscle</tissue>
    </source>
</reference>
<proteinExistence type="predicted"/>
<protein>
    <submittedName>
        <fullName evidence="1">Uncharacterized protein</fullName>
    </submittedName>
</protein>
<dbReference type="AlphaFoldDB" id="A0A5B7HCZ1"/>
<gene>
    <name evidence="1" type="ORF">E2C01_062032</name>
</gene>
<evidence type="ECO:0000313" key="2">
    <source>
        <dbReference type="Proteomes" id="UP000324222"/>
    </source>
</evidence>
<dbReference type="Proteomes" id="UP000324222">
    <property type="component" value="Unassembled WGS sequence"/>
</dbReference>
<name>A0A5B7HCZ1_PORTR</name>
<keyword evidence="2" id="KW-1185">Reference proteome</keyword>
<comment type="caution">
    <text evidence="1">The sequence shown here is derived from an EMBL/GenBank/DDBJ whole genome shotgun (WGS) entry which is preliminary data.</text>
</comment>
<dbReference type="EMBL" id="VSRR010026855">
    <property type="protein sequence ID" value="MPC67846.1"/>
    <property type="molecule type" value="Genomic_DNA"/>
</dbReference>
<sequence>MSVFYGVHVEVAAAHLQCIMSASIRRDMHAGVQSGGAAWAALSSFRRELQVTVVARRSADRELIKARRRPHLCK</sequence>
<evidence type="ECO:0000313" key="1">
    <source>
        <dbReference type="EMBL" id="MPC67846.1"/>
    </source>
</evidence>
<organism evidence="1 2">
    <name type="scientific">Portunus trituberculatus</name>
    <name type="common">Swimming crab</name>
    <name type="synonym">Neptunus trituberculatus</name>
    <dbReference type="NCBI Taxonomy" id="210409"/>
    <lineage>
        <taxon>Eukaryota</taxon>
        <taxon>Metazoa</taxon>
        <taxon>Ecdysozoa</taxon>
        <taxon>Arthropoda</taxon>
        <taxon>Crustacea</taxon>
        <taxon>Multicrustacea</taxon>
        <taxon>Malacostraca</taxon>
        <taxon>Eumalacostraca</taxon>
        <taxon>Eucarida</taxon>
        <taxon>Decapoda</taxon>
        <taxon>Pleocyemata</taxon>
        <taxon>Brachyura</taxon>
        <taxon>Eubrachyura</taxon>
        <taxon>Portunoidea</taxon>
        <taxon>Portunidae</taxon>
        <taxon>Portuninae</taxon>
        <taxon>Portunus</taxon>
    </lineage>
</organism>